<comment type="caution">
    <text evidence="1">The sequence shown here is derived from an EMBL/GenBank/DDBJ whole genome shotgun (WGS) entry which is preliminary data.</text>
</comment>
<dbReference type="AlphaFoldDB" id="A0A0V1KHG9"/>
<keyword evidence="2" id="KW-1185">Reference proteome</keyword>
<dbReference type="Proteomes" id="UP000054721">
    <property type="component" value="Unassembled WGS sequence"/>
</dbReference>
<accession>A0A0V1KHG9</accession>
<name>A0A0V1KHG9_9BILA</name>
<evidence type="ECO:0000313" key="2">
    <source>
        <dbReference type="Proteomes" id="UP000054721"/>
    </source>
</evidence>
<sequence>MLDAVYIFLLLELELHLYASLLLDFSFYYPL</sequence>
<dbReference type="EMBL" id="JYDW01002598">
    <property type="protein sequence ID" value="KRZ46659.1"/>
    <property type="molecule type" value="Genomic_DNA"/>
</dbReference>
<reference evidence="1 2" key="1">
    <citation type="submission" date="2015-05" db="EMBL/GenBank/DDBJ databases">
        <title>Evolution of Trichinella species and genotypes.</title>
        <authorList>
            <person name="Korhonen P.K."/>
            <person name="Edoardo P."/>
            <person name="Giuseppe L.R."/>
            <person name="Gasser R.B."/>
        </authorList>
    </citation>
    <scope>NUCLEOTIDE SEQUENCE [LARGE SCALE GENOMIC DNA]</scope>
    <source>
        <strain evidence="1">ISS10</strain>
    </source>
</reference>
<evidence type="ECO:0000313" key="1">
    <source>
        <dbReference type="EMBL" id="KRZ46659.1"/>
    </source>
</evidence>
<proteinExistence type="predicted"/>
<organism evidence="1 2">
    <name type="scientific">Trichinella nativa</name>
    <dbReference type="NCBI Taxonomy" id="6335"/>
    <lineage>
        <taxon>Eukaryota</taxon>
        <taxon>Metazoa</taxon>
        <taxon>Ecdysozoa</taxon>
        <taxon>Nematoda</taxon>
        <taxon>Enoplea</taxon>
        <taxon>Dorylaimia</taxon>
        <taxon>Trichinellida</taxon>
        <taxon>Trichinellidae</taxon>
        <taxon>Trichinella</taxon>
    </lineage>
</organism>
<protein>
    <submittedName>
        <fullName evidence="1">Uncharacterized protein</fullName>
    </submittedName>
</protein>
<gene>
    <name evidence="1" type="ORF">T02_3501</name>
</gene>